<protein>
    <recommendedName>
        <fullName evidence="3">Antitoxin Xre/MbcA/ParS-like toxin-binding domain-containing protein</fullName>
    </recommendedName>
</protein>
<reference evidence="1 2" key="1">
    <citation type="submission" date="2019-07" db="EMBL/GenBank/DDBJ databases">
        <title>Whole genome shotgun sequence of Skermanella aerolata NBRC 106429.</title>
        <authorList>
            <person name="Hosoyama A."/>
            <person name="Uohara A."/>
            <person name="Ohji S."/>
            <person name="Ichikawa N."/>
        </authorList>
    </citation>
    <scope>NUCLEOTIDE SEQUENCE [LARGE SCALE GENOMIC DNA]</scope>
    <source>
        <strain evidence="1 2">NBRC 106429</strain>
    </source>
</reference>
<dbReference type="EMBL" id="BJYZ01000018">
    <property type="protein sequence ID" value="GEO39737.1"/>
    <property type="molecule type" value="Genomic_DNA"/>
</dbReference>
<evidence type="ECO:0000313" key="1">
    <source>
        <dbReference type="EMBL" id="GEO39737.1"/>
    </source>
</evidence>
<dbReference type="RefSeq" id="WP_052831336.1">
    <property type="nucleotide sequence ID" value="NZ_BJYZ01000018.1"/>
</dbReference>
<keyword evidence="2" id="KW-1185">Reference proteome</keyword>
<comment type="caution">
    <text evidence="1">The sequence shown here is derived from an EMBL/GenBank/DDBJ whole genome shotgun (WGS) entry which is preliminary data.</text>
</comment>
<accession>A0A512DTE9</accession>
<dbReference type="AlphaFoldDB" id="A0A512DTE9"/>
<proteinExistence type="predicted"/>
<gene>
    <name evidence="1" type="ORF">SAE02_38850</name>
</gene>
<name>A0A512DTE9_9PROT</name>
<dbReference type="OrthoDB" id="8092972at2"/>
<organism evidence="1 2">
    <name type="scientific">Skermanella aerolata</name>
    <dbReference type="NCBI Taxonomy" id="393310"/>
    <lineage>
        <taxon>Bacteria</taxon>
        <taxon>Pseudomonadati</taxon>
        <taxon>Pseudomonadota</taxon>
        <taxon>Alphaproteobacteria</taxon>
        <taxon>Rhodospirillales</taxon>
        <taxon>Azospirillaceae</taxon>
        <taxon>Skermanella</taxon>
    </lineage>
</organism>
<evidence type="ECO:0008006" key="3">
    <source>
        <dbReference type="Google" id="ProtNLM"/>
    </source>
</evidence>
<evidence type="ECO:0000313" key="2">
    <source>
        <dbReference type="Proteomes" id="UP000321523"/>
    </source>
</evidence>
<dbReference type="Proteomes" id="UP000321523">
    <property type="component" value="Unassembled WGS sequence"/>
</dbReference>
<sequence length="218" mass="22648">MASAPPNHHEGKPEAAVIEFRDASGRTRTWNIAALGQAQRAFLTRSVGALTRMAGMGEEAAMRALEAPTDVGTLAYAVSAAASAPAVAQLDPEAALLAAGAKLKSDLLERAGGTLGVGQVASLLRISRQAVDKRRRAGKLIVVPAGEDYVYPACQFTEQGIVAGLDRALGAMPIQDPWMRLEWLLTEDDALEGASPLAALKSGALDEVIGLAAEHGGE</sequence>